<gene>
    <name evidence="2" type="ORF">MENT_LOCUS46339</name>
</gene>
<accession>A0A6V7X2G5</accession>
<dbReference type="EMBL" id="CAJEWN010001026">
    <property type="protein sequence ID" value="CAD2193395.1"/>
    <property type="molecule type" value="Genomic_DNA"/>
</dbReference>
<evidence type="ECO:0000313" key="3">
    <source>
        <dbReference type="Proteomes" id="UP000580250"/>
    </source>
</evidence>
<evidence type="ECO:0000313" key="2">
    <source>
        <dbReference type="EMBL" id="CAD2193395.1"/>
    </source>
</evidence>
<dbReference type="Proteomes" id="UP000580250">
    <property type="component" value="Unassembled WGS sequence"/>
</dbReference>
<dbReference type="InterPro" id="IPR013783">
    <property type="entry name" value="Ig-like_fold"/>
</dbReference>
<name>A0A6V7X2G5_MELEN</name>
<feature type="domain" description="MSP" evidence="1">
    <location>
        <begin position="8"/>
        <end position="93"/>
    </location>
</feature>
<sequence>MAQLLPSPITTVPASRLVFNAPFDVERPYKLVIRNVGRRKVAWALGLSNKIENNFRIDDNCGVIDKPQQQATIKIRLNAGMEPKHSKRFGSFG</sequence>
<evidence type="ECO:0000259" key="1">
    <source>
        <dbReference type="PROSITE" id="PS50202"/>
    </source>
</evidence>
<proteinExistence type="predicted"/>
<dbReference type="InterPro" id="IPR008962">
    <property type="entry name" value="PapD-like_sf"/>
</dbReference>
<dbReference type="SUPFAM" id="SSF49354">
    <property type="entry name" value="PapD-like"/>
    <property type="match status" value="1"/>
</dbReference>
<dbReference type="Gene3D" id="2.60.40.10">
    <property type="entry name" value="Immunoglobulins"/>
    <property type="match status" value="1"/>
</dbReference>
<dbReference type="InterPro" id="IPR000535">
    <property type="entry name" value="MSP_dom"/>
</dbReference>
<organism evidence="2 3">
    <name type="scientific">Meloidogyne enterolobii</name>
    <name type="common">Root-knot nematode worm</name>
    <name type="synonym">Meloidogyne mayaguensis</name>
    <dbReference type="NCBI Taxonomy" id="390850"/>
    <lineage>
        <taxon>Eukaryota</taxon>
        <taxon>Metazoa</taxon>
        <taxon>Ecdysozoa</taxon>
        <taxon>Nematoda</taxon>
        <taxon>Chromadorea</taxon>
        <taxon>Rhabditida</taxon>
        <taxon>Tylenchina</taxon>
        <taxon>Tylenchomorpha</taxon>
        <taxon>Tylenchoidea</taxon>
        <taxon>Meloidogynidae</taxon>
        <taxon>Meloidogyninae</taxon>
        <taxon>Meloidogyne</taxon>
    </lineage>
</organism>
<dbReference type="Pfam" id="PF00635">
    <property type="entry name" value="Motile_Sperm"/>
    <property type="match status" value="1"/>
</dbReference>
<reference evidence="2 3" key="1">
    <citation type="submission" date="2020-08" db="EMBL/GenBank/DDBJ databases">
        <authorList>
            <person name="Koutsovoulos G."/>
            <person name="Danchin GJ E."/>
        </authorList>
    </citation>
    <scope>NUCLEOTIDE SEQUENCE [LARGE SCALE GENOMIC DNA]</scope>
</reference>
<comment type="caution">
    <text evidence="2">The sequence shown here is derived from an EMBL/GenBank/DDBJ whole genome shotgun (WGS) entry which is preliminary data.</text>
</comment>
<protein>
    <recommendedName>
        <fullName evidence="1">MSP domain-containing protein</fullName>
    </recommendedName>
</protein>
<dbReference type="AlphaFoldDB" id="A0A6V7X2G5"/>
<dbReference type="PROSITE" id="PS50202">
    <property type="entry name" value="MSP"/>
    <property type="match status" value="1"/>
</dbReference>